<dbReference type="InterPro" id="IPR000092">
    <property type="entry name" value="Polyprenyl_synt"/>
</dbReference>
<comment type="caution">
    <text evidence="7">The sequence shown here is derived from an EMBL/GenBank/DDBJ whole genome shotgun (WGS) entry which is preliminary data.</text>
</comment>
<dbReference type="SFLD" id="SFLDG01211">
    <property type="entry name" value="Competence_Regulatory_Protein"/>
    <property type="match status" value="1"/>
</dbReference>
<dbReference type="GO" id="GO:0008299">
    <property type="term" value="P:isoprenoid biosynthetic process"/>
    <property type="evidence" value="ECO:0007669"/>
    <property type="project" value="InterPro"/>
</dbReference>
<dbReference type="PANTHER" id="PTHR12001">
    <property type="entry name" value="GERANYLGERANYL PYROPHOSPHATE SYNTHASE"/>
    <property type="match status" value="1"/>
</dbReference>
<proteinExistence type="inferred from homology"/>
<evidence type="ECO:0000313" key="7">
    <source>
        <dbReference type="EMBL" id="PAD23155.1"/>
    </source>
</evidence>
<name>A0A268AGA0_9BACI</name>
<sequence>MEEEEIDNSIKEMIISFKEAKDENNYYFGQLCILHYTEFSNSFDDDIFKIAAVIELLILSLDVIDDIQDKDTEHVWTTNPALSINCALSIIVLSNKIIQDSSFKHANRAAHYVEKCILRSINGQQKDLLNNCQDERSYLKMIEDKSGSLTAMSCLLGVILATGKVPPQVFAYGSYIGVIQQINNDIYELKNWSGKNDIINRKYSLPVIYLLSLHNDASENLHAYYRGENQANLDKELIEQALLESGAIRYANIIKSVYKNKATNLFNEIGLSNVLYKELQNYMR</sequence>
<dbReference type="Gene3D" id="1.10.600.10">
    <property type="entry name" value="Farnesyl Diphosphate Synthase"/>
    <property type="match status" value="1"/>
</dbReference>
<dbReference type="InterPro" id="IPR033965">
    <property type="entry name" value="ComQ"/>
</dbReference>
<dbReference type="PANTHER" id="PTHR12001:SF69">
    <property type="entry name" value="ALL TRANS-POLYPRENYL-DIPHOSPHATE SYNTHASE PDSS1"/>
    <property type="match status" value="1"/>
</dbReference>
<dbReference type="GO" id="GO:0004659">
    <property type="term" value="F:prenyltransferase activity"/>
    <property type="evidence" value="ECO:0007669"/>
    <property type="project" value="InterPro"/>
</dbReference>
<dbReference type="AlphaFoldDB" id="A0A268AGA0"/>
<accession>A0A268AGA0</accession>
<evidence type="ECO:0000256" key="6">
    <source>
        <dbReference type="RuleBase" id="RU004466"/>
    </source>
</evidence>
<dbReference type="GO" id="GO:0046872">
    <property type="term" value="F:metal ion binding"/>
    <property type="evidence" value="ECO:0007669"/>
    <property type="project" value="UniProtKB-KW"/>
</dbReference>
<dbReference type="Proteomes" id="UP000216013">
    <property type="component" value="Unassembled WGS sequence"/>
</dbReference>
<dbReference type="InterPro" id="IPR008949">
    <property type="entry name" value="Isoprenoid_synthase_dom_sf"/>
</dbReference>
<protein>
    <submittedName>
        <fullName evidence="7">Uncharacterized protein</fullName>
    </submittedName>
</protein>
<evidence type="ECO:0000256" key="4">
    <source>
        <dbReference type="ARBA" id="ARBA00022723"/>
    </source>
</evidence>
<dbReference type="Pfam" id="PF00348">
    <property type="entry name" value="polyprenyl_synt"/>
    <property type="match status" value="1"/>
</dbReference>
<dbReference type="CDD" id="cd00867">
    <property type="entry name" value="Trans_IPPS"/>
    <property type="match status" value="1"/>
</dbReference>
<evidence type="ECO:0000313" key="8">
    <source>
        <dbReference type="Proteomes" id="UP000216013"/>
    </source>
</evidence>
<evidence type="ECO:0000256" key="1">
    <source>
        <dbReference type="ARBA" id="ARBA00001946"/>
    </source>
</evidence>
<comment type="similarity">
    <text evidence="2 6">Belongs to the FPP/GGPP synthase family.</text>
</comment>
<keyword evidence="4" id="KW-0479">Metal-binding</keyword>
<keyword evidence="5" id="KW-0460">Magnesium</keyword>
<evidence type="ECO:0000256" key="2">
    <source>
        <dbReference type="ARBA" id="ARBA00006706"/>
    </source>
</evidence>
<comment type="cofactor">
    <cofactor evidence="1">
        <name>Mg(2+)</name>
        <dbReference type="ChEBI" id="CHEBI:18420"/>
    </cofactor>
</comment>
<evidence type="ECO:0000256" key="3">
    <source>
        <dbReference type="ARBA" id="ARBA00022679"/>
    </source>
</evidence>
<gene>
    <name evidence="7" type="ORF">CHH64_00590</name>
</gene>
<organism evidence="7 8">
    <name type="scientific">Terribacillus saccharophilus</name>
    <dbReference type="NCBI Taxonomy" id="361277"/>
    <lineage>
        <taxon>Bacteria</taxon>
        <taxon>Bacillati</taxon>
        <taxon>Bacillota</taxon>
        <taxon>Bacilli</taxon>
        <taxon>Bacillales</taxon>
        <taxon>Bacillaceae</taxon>
        <taxon>Terribacillus</taxon>
    </lineage>
</organism>
<dbReference type="EMBL" id="NPBV01000001">
    <property type="protein sequence ID" value="PAD23155.1"/>
    <property type="molecule type" value="Genomic_DNA"/>
</dbReference>
<dbReference type="SFLD" id="SFLDS00005">
    <property type="entry name" value="Isoprenoid_Synthase_Type_I"/>
    <property type="match status" value="1"/>
</dbReference>
<evidence type="ECO:0000256" key="5">
    <source>
        <dbReference type="ARBA" id="ARBA00022842"/>
    </source>
</evidence>
<reference evidence="7 8" key="1">
    <citation type="submission" date="2017-07" db="EMBL/GenBank/DDBJ databases">
        <title>Isolation and whole genome analysis of endospore-forming bacteria from heroin.</title>
        <authorList>
            <person name="Kalinowski J."/>
            <person name="Ahrens B."/>
            <person name="Al-Dilaimi A."/>
            <person name="Winkler A."/>
            <person name="Wibberg D."/>
            <person name="Schleenbecker U."/>
            <person name="Ruckert C."/>
            <person name="Wolfel R."/>
            <person name="Grass G."/>
        </authorList>
    </citation>
    <scope>NUCLEOTIDE SEQUENCE [LARGE SCALE GENOMIC DNA]</scope>
    <source>
        <strain evidence="7 8">7528</strain>
    </source>
</reference>
<dbReference type="SUPFAM" id="SSF48576">
    <property type="entry name" value="Terpenoid synthases"/>
    <property type="match status" value="1"/>
</dbReference>
<keyword evidence="3 6" id="KW-0808">Transferase</keyword>